<name>A0A0P1FCZ3_9RHOB</name>
<dbReference type="InterPro" id="IPR007074">
    <property type="entry name" value="LicD/FKTN/FKRP_NTP_transf"/>
</dbReference>
<reference evidence="3 5" key="2">
    <citation type="submission" date="2015-09" db="EMBL/GenBank/DDBJ databases">
        <authorList>
            <consortium name="Swine Surveillance"/>
        </authorList>
    </citation>
    <scope>NUCLEOTIDE SEQUENCE [LARGE SCALE GENOMIC DNA]</scope>
    <source>
        <strain evidence="3 5">5120</strain>
    </source>
</reference>
<accession>A0A0P1FCZ3</accession>
<protein>
    <submittedName>
        <fullName evidence="3">LPS biosynthesis protein</fullName>
    </submittedName>
</protein>
<dbReference type="Pfam" id="PF04991">
    <property type="entry name" value="LicD"/>
    <property type="match status" value="1"/>
</dbReference>
<proteinExistence type="predicted"/>
<keyword evidence="4" id="KW-1185">Reference proteome</keyword>
<organism evidence="3 5">
    <name type="scientific">Thalassovita autumnalis</name>
    <dbReference type="NCBI Taxonomy" id="2072972"/>
    <lineage>
        <taxon>Bacteria</taxon>
        <taxon>Pseudomonadati</taxon>
        <taxon>Pseudomonadota</taxon>
        <taxon>Alphaproteobacteria</taxon>
        <taxon>Rhodobacterales</taxon>
        <taxon>Roseobacteraceae</taxon>
        <taxon>Thalassovita</taxon>
    </lineage>
</organism>
<dbReference type="AlphaFoldDB" id="A0A0P1FCZ3"/>
<dbReference type="OrthoDB" id="7858913at2"/>
<reference evidence="2 4" key="1">
    <citation type="submission" date="2015-09" db="EMBL/GenBank/DDBJ databases">
        <authorList>
            <person name="Rodrigo-Torres L."/>
            <person name="Arahal D.R."/>
        </authorList>
    </citation>
    <scope>NUCLEOTIDE SEQUENCE [LARGE SCALE GENOMIC DNA]</scope>
    <source>
        <strain evidence="2 4">CECT 5118</strain>
    </source>
</reference>
<evidence type="ECO:0000313" key="2">
    <source>
        <dbReference type="EMBL" id="CUH65732.1"/>
    </source>
</evidence>
<evidence type="ECO:0000313" key="5">
    <source>
        <dbReference type="Proteomes" id="UP000051887"/>
    </source>
</evidence>
<gene>
    <name evidence="2" type="ORF">TL5118_01443</name>
    <name evidence="3" type="ORF">TL5120_00425</name>
</gene>
<dbReference type="EMBL" id="CYSB01000025">
    <property type="protein sequence ID" value="CUH65732.1"/>
    <property type="molecule type" value="Genomic_DNA"/>
</dbReference>
<evidence type="ECO:0000259" key="1">
    <source>
        <dbReference type="Pfam" id="PF04991"/>
    </source>
</evidence>
<dbReference type="Proteomes" id="UP000051086">
    <property type="component" value="Unassembled WGS sequence"/>
</dbReference>
<sequence>MLAPGRGIALDRFLIEQLFFQTGDVMDRPSKALVQARRRAEDIRKLALAHLLTPQAGYRPRAMVIELGELAEEHPELDKEPAFLQARILSTLARGGRARQAQKPLFRLFRAGIEAGQPETYQQFEQVLKYACPDPDQLEGLFFHRSFQDMDHDEIWSAVGDGIAKLQTLGFQAFLNSGTLLGVVRDGKLIPHDDDVDLALVFEADSQEEAAETWHKITVQLADQGLLSPKPPRNPAMRKLTTEGPCNIDLFPAWVQAGQLYVYPYCCGDLAADHVLPTEVCPITDLPIPRNAPDVLAQNYGDGWAVPDPSYAFPWAQANRRFKVFRDRLEQVTVR</sequence>
<dbReference type="EMBL" id="CYSC01000007">
    <property type="protein sequence ID" value="CUH70646.1"/>
    <property type="molecule type" value="Genomic_DNA"/>
</dbReference>
<feature type="domain" description="LicD/FKTN/FKRP nucleotidyltransferase" evidence="1">
    <location>
        <begin position="170"/>
        <end position="201"/>
    </location>
</feature>
<evidence type="ECO:0000313" key="4">
    <source>
        <dbReference type="Proteomes" id="UP000051086"/>
    </source>
</evidence>
<dbReference type="Proteomes" id="UP000051887">
    <property type="component" value="Unassembled WGS sequence"/>
</dbReference>
<dbReference type="GO" id="GO:0009100">
    <property type="term" value="P:glycoprotein metabolic process"/>
    <property type="evidence" value="ECO:0007669"/>
    <property type="project" value="UniProtKB-ARBA"/>
</dbReference>
<evidence type="ECO:0000313" key="3">
    <source>
        <dbReference type="EMBL" id="CUH70646.1"/>
    </source>
</evidence>